<dbReference type="PRINTS" id="PR00625">
    <property type="entry name" value="JDOMAIN"/>
</dbReference>
<dbReference type="InterPro" id="IPR050817">
    <property type="entry name" value="DjlA_DnaK_co-chaperone"/>
</dbReference>
<name>A0AAD5W2J5_9AGAR</name>
<evidence type="ECO:0000313" key="3">
    <source>
        <dbReference type="EMBL" id="KAJ3576747.1"/>
    </source>
</evidence>
<accession>A0AAD5W2J5</accession>
<gene>
    <name evidence="3" type="ORF">NP233_g210</name>
</gene>
<evidence type="ECO:0000259" key="2">
    <source>
        <dbReference type="PROSITE" id="PS50076"/>
    </source>
</evidence>
<evidence type="ECO:0000256" key="1">
    <source>
        <dbReference type="SAM" id="MobiDB-lite"/>
    </source>
</evidence>
<comment type="caution">
    <text evidence="3">The sequence shown here is derived from an EMBL/GenBank/DDBJ whole genome shotgun (WGS) entry which is preliminary data.</text>
</comment>
<dbReference type="PANTHER" id="PTHR24074">
    <property type="entry name" value="CO-CHAPERONE PROTEIN DJLA"/>
    <property type="match status" value="1"/>
</dbReference>
<dbReference type="Gene3D" id="1.10.287.110">
    <property type="entry name" value="DnaJ domain"/>
    <property type="match status" value="1"/>
</dbReference>
<protein>
    <recommendedName>
        <fullName evidence="2">J domain-containing protein</fullName>
    </recommendedName>
</protein>
<feature type="region of interest" description="Disordered" evidence="1">
    <location>
        <begin position="208"/>
        <end position="231"/>
    </location>
</feature>
<dbReference type="Pfam" id="PF00226">
    <property type="entry name" value="DnaJ"/>
    <property type="match status" value="1"/>
</dbReference>
<evidence type="ECO:0000313" key="4">
    <source>
        <dbReference type="Proteomes" id="UP001213000"/>
    </source>
</evidence>
<reference evidence="3" key="1">
    <citation type="submission" date="2022-07" db="EMBL/GenBank/DDBJ databases">
        <title>Genome Sequence of Leucocoprinus birnbaumii.</title>
        <authorList>
            <person name="Buettner E."/>
        </authorList>
    </citation>
    <scope>NUCLEOTIDE SEQUENCE</scope>
    <source>
        <strain evidence="3">VT141</strain>
    </source>
</reference>
<feature type="compositionally biased region" description="Low complexity" evidence="1">
    <location>
        <begin position="211"/>
        <end position="222"/>
    </location>
</feature>
<dbReference type="InterPro" id="IPR001623">
    <property type="entry name" value="DnaJ_domain"/>
</dbReference>
<dbReference type="Proteomes" id="UP001213000">
    <property type="component" value="Unassembled WGS sequence"/>
</dbReference>
<dbReference type="SMART" id="SM00271">
    <property type="entry name" value="DnaJ"/>
    <property type="match status" value="1"/>
</dbReference>
<dbReference type="CDD" id="cd06257">
    <property type="entry name" value="DnaJ"/>
    <property type="match status" value="1"/>
</dbReference>
<sequence>MRIIKPRPTAPINPLRSVCSGRSKATLLLASSTSANAQTNHRPSLLNLRARTYATTSSANPFPYPTHKSPTPHQIFHLPHSATENDIKARYFDLVRIYHPDKASNTVSPEIAHERFQAITTAYDILRGRKPHLASRPTSSGVEDRSYQTTAAYRAARRRRQELYSSGAIDDRWKDRIFLGLAFATVGVFVMQMSTTRRTAVGDMMMEARRPGGSYSSSSQQPSEEEKRLSA</sequence>
<keyword evidence="4" id="KW-1185">Reference proteome</keyword>
<dbReference type="InterPro" id="IPR036869">
    <property type="entry name" value="J_dom_sf"/>
</dbReference>
<dbReference type="AlphaFoldDB" id="A0AAD5W2J5"/>
<feature type="domain" description="J" evidence="2">
    <location>
        <begin position="71"/>
        <end position="151"/>
    </location>
</feature>
<organism evidence="3 4">
    <name type="scientific">Leucocoprinus birnbaumii</name>
    <dbReference type="NCBI Taxonomy" id="56174"/>
    <lineage>
        <taxon>Eukaryota</taxon>
        <taxon>Fungi</taxon>
        <taxon>Dikarya</taxon>
        <taxon>Basidiomycota</taxon>
        <taxon>Agaricomycotina</taxon>
        <taxon>Agaricomycetes</taxon>
        <taxon>Agaricomycetidae</taxon>
        <taxon>Agaricales</taxon>
        <taxon>Agaricineae</taxon>
        <taxon>Agaricaceae</taxon>
        <taxon>Leucocoprinus</taxon>
    </lineage>
</organism>
<proteinExistence type="predicted"/>
<dbReference type="EMBL" id="JANIEX010000005">
    <property type="protein sequence ID" value="KAJ3576747.1"/>
    <property type="molecule type" value="Genomic_DNA"/>
</dbReference>
<dbReference type="PROSITE" id="PS50076">
    <property type="entry name" value="DNAJ_2"/>
    <property type="match status" value="1"/>
</dbReference>
<dbReference type="SUPFAM" id="SSF46565">
    <property type="entry name" value="Chaperone J-domain"/>
    <property type="match status" value="1"/>
</dbReference>